<gene>
    <name evidence="6" type="ORF">PHISCL_08590</name>
</gene>
<feature type="transmembrane region" description="Helical" evidence="5">
    <location>
        <begin position="249"/>
        <end position="267"/>
    </location>
</feature>
<comment type="subcellular location">
    <subcellularLocation>
        <location evidence="1">Membrane</location>
        <topology evidence="1">Multi-pass membrane protein</topology>
    </subcellularLocation>
</comment>
<protein>
    <submittedName>
        <fullName evidence="6">UbiA prenyltransferase family</fullName>
    </submittedName>
</protein>
<organism evidence="6 7">
    <name type="scientific">Aspergillus sclerotialis</name>
    <dbReference type="NCBI Taxonomy" id="2070753"/>
    <lineage>
        <taxon>Eukaryota</taxon>
        <taxon>Fungi</taxon>
        <taxon>Dikarya</taxon>
        <taxon>Ascomycota</taxon>
        <taxon>Pezizomycotina</taxon>
        <taxon>Eurotiomycetes</taxon>
        <taxon>Eurotiomycetidae</taxon>
        <taxon>Eurotiales</taxon>
        <taxon>Aspergillaceae</taxon>
        <taxon>Aspergillus</taxon>
        <taxon>Aspergillus subgen. Polypaecilum</taxon>
    </lineage>
</organism>
<feature type="transmembrane region" description="Helical" evidence="5">
    <location>
        <begin position="111"/>
        <end position="136"/>
    </location>
</feature>
<evidence type="ECO:0000256" key="1">
    <source>
        <dbReference type="ARBA" id="ARBA00004141"/>
    </source>
</evidence>
<dbReference type="GO" id="GO:0016765">
    <property type="term" value="F:transferase activity, transferring alkyl or aryl (other than methyl) groups"/>
    <property type="evidence" value="ECO:0007669"/>
    <property type="project" value="InterPro"/>
</dbReference>
<evidence type="ECO:0000313" key="7">
    <source>
        <dbReference type="Proteomes" id="UP000266188"/>
    </source>
</evidence>
<dbReference type="CDD" id="cd13965">
    <property type="entry name" value="PT_UbiA_3"/>
    <property type="match status" value="1"/>
</dbReference>
<dbReference type="GO" id="GO:0016020">
    <property type="term" value="C:membrane"/>
    <property type="evidence" value="ECO:0007669"/>
    <property type="project" value="UniProtKB-SubCell"/>
</dbReference>
<keyword evidence="2 5" id="KW-0812">Transmembrane</keyword>
<reference evidence="7" key="1">
    <citation type="submission" date="2017-02" db="EMBL/GenBank/DDBJ databases">
        <authorList>
            <person name="Tafer H."/>
            <person name="Lopandic K."/>
        </authorList>
    </citation>
    <scope>NUCLEOTIDE SEQUENCE [LARGE SCALE GENOMIC DNA]</scope>
    <source>
        <strain evidence="7">CBS 366.77</strain>
    </source>
</reference>
<evidence type="ECO:0000313" key="6">
    <source>
        <dbReference type="EMBL" id="RJE19065.1"/>
    </source>
</evidence>
<dbReference type="OrthoDB" id="434972at2759"/>
<evidence type="ECO:0000256" key="5">
    <source>
        <dbReference type="SAM" id="Phobius"/>
    </source>
</evidence>
<dbReference type="Pfam" id="PF01040">
    <property type="entry name" value="UbiA"/>
    <property type="match status" value="1"/>
</dbReference>
<keyword evidence="7" id="KW-1185">Reference proteome</keyword>
<feature type="transmembrane region" description="Helical" evidence="5">
    <location>
        <begin position="217"/>
        <end position="237"/>
    </location>
</feature>
<dbReference type="AlphaFoldDB" id="A0A3A2ZMH0"/>
<comment type="caution">
    <text evidence="6">The sequence shown here is derived from an EMBL/GenBank/DDBJ whole genome shotgun (WGS) entry which is preliminary data.</text>
</comment>
<sequence length="296" mass="33807">MSDFPRLLWAELPSLIWEFTESNFLTFVLPNTIFGVFSSLAAPNLTDCSQPPPITTLYIRWPLVLMFNWASVIVFDLSNQCHPESLQEDQLNKPWRPIPMHRISPDITRQLLLATVPVVFLLNYSLGVASETAYIFNLTWLYNDLGGGDKITRDPIIAIGYGLYLWSSFRIALGSECCISERGYNWILMQSGIVLTTMQVQDLKDQAGDRVRGRATIPLLVGEVLSRWSIVLFVQLWSVVSSYFWKAPLWAYILPVTVGVWVGVTVLQRKDDAWAWKCWCIWQVTLYSLPLISGCY</sequence>
<feature type="transmembrane region" description="Helical" evidence="5">
    <location>
        <begin position="156"/>
        <end position="173"/>
    </location>
</feature>
<keyword evidence="4 5" id="KW-0472">Membrane</keyword>
<dbReference type="PANTHER" id="PTHR42723">
    <property type="entry name" value="CHLOROPHYLL SYNTHASE"/>
    <property type="match status" value="1"/>
</dbReference>
<accession>A0A3A2ZMH0</accession>
<dbReference type="PANTHER" id="PTHR42723:SF1">
    <property type="entry name" value="CHLOROPHYLL SYNTHASE, CHLOROPLASTIC"/>
    <property type="match status" value="1"/>
</dbReference>
<evidence type="ECO:0000256" key="3">
    <source>
        <dbReference type="ARBA" id="ARBA00022989"/>
    </source>
</evidence>
<proteinExistence type="predicted"/>
<dbReference type="EMBL" id="MVGC01000454">
    <property type="protein sequence ID" value="RJE19065.1"/>
    <property type="molecule type" value="Genomic_DNA"/>
</dbReference>
<evidence type="ECO:0000256" key="2">
    <source>
        <dbReference type="ARBA" id="ARBA00022692"/>
    </source>
</evidence>
<dbReference type="STRING" id="2070753.A0A3A2ZMH0"/>
<dbReference type="Proteomes" id="UP000266188">
    <property type="component" value="Unassembled WGS sequence"/>
</dbReference>
<keyword evidence="6" id="KW-0808">Transferase</keyword>
<keyword evidence="3 5" id="KW-1133">Transmembrane helix</keyword>
<evidence type="ECO:0000256" key="4">
    <source>
        <dbReference type="ARBA" id="ARBA00023136"/>
    </source>
</evidence>
<name>A0A3A2ZMH0_9EURO</name>
<dbReference type="InterPro" id="IPR050475">
    <property type="entry name" value="Prenyltransferase_related"/>
</dbReference>
<dbReference type="InterPro" id="IPR000537">
    <property type="entry name" value="UbiA_prenyltransferase"/>
</dbReference>